<evidence type="ECO:0000313" key="12">
    <source>
        <dbReference type="Proteomes" id="UP000248214"/>
    </source>
</evidence>
<dbReference type="Proteomes" id="UP000248214">
    <property type="component" value="Unassembled WGS sequence"/>
</dbReference>
<gene>
    <name evidence="8" type="primary">mobA</name>
    <name evidence="11" type="ORF">CR194_11895</name>
</gene>
<keyword evidence="11" id="KW-0548">Nucleotidyltransferase</keyword>
<dbReference type="GO" id="GO:0061603">
    <property type="term" value="F:molybdenum cofactor guanylyltransferase activity"/>
    <property type="evidence" value="ECO:0007669"/>
    <property type="project" value="UniProtKB-EC"/>
</dbReference>
<dbReference type="InterPro" id="IPR029044">
    <property type="entry name" value="Nucleotide-diphossugar_trans"/>
</dbReference>
<evidence type="ECO:0000259" key="10">
    <source>
        <dbReference type="Pfam" id="PF12804"/>
    </source>
</evidence>
<keyword evidence="2 8" id="KW-0808">Transferase</keyword>
<keyword evidence="7 8" id="KW-0501">Molybdenum cofactor biosynthesis</keyword>
<dbReference type="Gene3D" id="3.90.550.10">
    <property type="entry name" value="Spore Coat Polysaccharide Biosynthesis Protein SpsA, Chain A"/>
    <property type="match status" value="1"/>
</dbReference>
<evidence type="ECO:0000256" key="5">
    <source>
        <dbReference type="ARBA" id="ARBA00022842"/>
    </source>
</evidence>
<accession>A0A323TWB1</accession>
<evidence type="ECO:0000256" key="8">
    <source>
        <dbReference type="HAMAP-Rule" id="MF_00316"/>
    </source>
</evidence>
<dbReference type="EC" id="2.7.7.77" evidence="8"/>
<protein>
    <recommendedName>
        <fullName evidence="8">Probable molybdenum cofactor guanylyltransferase</fullName>
        <shortName evidence="8">MoCo guanylyltransferase</shortName>
        <ecNumber evidence="8">2.7.7.77</ecNumber>
    </recommendedName>
    <alternativeName>
        <fullName evidence="8">GTP:molybdopterin guanylyltransferase</fullName>
    </alternativeName>
    <alternativeName>
        <fullName evidence="8">Mo-MPT guanylyltransferase</fullName>
    </alternativeName>
    <alternativeName>
        <fullName evidence="8">Molybdopterin guanylyltransferase</fullName>
    </alternativeName>
    <alternativeName>
        <fullName evidence="8">Molybdopterin-guanine dinucleotide synthase</fullName>
        <shortName evidence="8">MGD synthase</shortName>
    </alternativeName>
</protein>
<dbReference type="GO" id="GO:0005737">
    <property type="term" value="C:cytoplasm"/>
    <property type="evidence" value="ECO:0007669"/>
    <property type="project" value="UniProtKB-SubCell"/>
</dbReference>
<keyword evidence="5 8" id="KW-0460">Magnesium</keyword>
<evidence type="ECO:0000256" key="7">
    <source>
        <dbReference type="ARBA" id="ARBA00023150"/>
    </source>
</evidence>
<dbReference type="HAMAP" id="MF_00316">
    <property type="entry name" value="MobA"/>
    <property type="match status" value="1"/>
</dbReference>
<name>A0A323TWB1_9BACI</name>
<feature type="coiled-coil region" evidence="9">
    <location>
        <begin position="24"/>
        <end position="51"/>
    </location>
</feature>
<keyword evidence="12" id="KW-1185">Reference proteome</keyword>
<feature type="binding site" evidence="8">
    <location>
        <position position="94"/>
    </location>
    <ligand>
        <name>GTP</name>
        <dbReference type="ChEBI" id="CHEBI:37565"/>
    </ligand>
</feature>
<keyword evidence="6 8" id="KW-0342">GTP-binding</keyword>
<dbReference type="GO" id="GO:0005525">
    <property type="term" value="F:GTP binding"/>
    <property type="evidence" value="ECO:0007669"/>
    <property type="project" value="UniProtKB-UniRule"/>
</dbReference>
<reference evidence="11 12" key="1">
    <citation type="submission" date="2017-10" db="EMBL/GenBank/DDBJ databases">
        <title>Bacillus sp. nov., a halophilic bacterium isolated from a Keqin Lake.</title>
        <authorList>
            <person name="Wang H."/>
        </authorList>
    </citation>
    <scope>NUCLEOTIDE SEQUENCE [LARGE SCALE GENOMIC DNA]</scope>
    <source>
        <strain evidence="11 12">KQ-12</strain>
    </source>
</reference>
<dbReference type="OrthoDB" id="9788394at2"/>
<feature type="binding site" evidence="8">
    <location>
        <position position="20"/>
    </location>
    <ligand>
        <name>GTP</name>
        <dbReference type="ChEBI" id="CHEBI:37565"/>
    </ligand>
</feature>
<evidence type="ECO:0000256" key="2">
    <source>
        <dbReference type="ARBA" id="ARBA00022679"/>
    </source>
</evidence>
<feature type="binding site" evidence="8">
    <location>
        <position position="65"/>
    </location>
    <ligand>
        <name>GTP</name>
        <dbReference type="ChEBI" id="CHEBI:37565"/>
    </ligand>
</feature>
<evidence type="ECO:0000256" key="4">
    <source>
        <dbReference type="ARBA" id="ARBA00022741"/>
    </source>
</evidence>
<dbReference type="InterPro" id="IPR013482">
    <property type="entry name" value="Molybde_CF_guanTrfase"/>
</dbReference>
<keyword evidence="1 8" id="KW-0963">Cytoplasm</keyword>
<evidence type="ECO:0000256" key="3">
    <source>
        <dbReference type="ARBA" id="ARBA00022723"/>
    </source>
</evidence>
<feature type="binding site" evidence="8">
    <location>
        <position position="94"/>
    </location>
    <ligand>
        <name>Mg(2+)</name>
        <dbReference type="ChEBI" id="CHEBI:18420"/>
    </ligand>
</feature>
<dbReference type="EMBL" id="PDOD01000002">
    <property type="protein sequence ID" value="PYZ93835.1"/>
    <property type="molecule type" value="Genomic_DNA"/>
</dbReference>
<dbReference type="PANTHER" id="PTHR19136:SF81">
    <property type="entry name" value="MOLYBDENUM COFACTOR GUANYLYLTRANSFERASE"/>
    <property type="match status" value="1"/>
</dbReference>
<keyword evidence="9" id="KW-0175">Coiled coil</keyword>
<keyword evidence="4 8" id="KW-0547">Nucleotide-binding</keyword>
<dbReference type="AlphaFoldDB" id="A0A323TWB1"/>
<evidence type="ECO:0000256" key="6">
    <source>
        <dbReference type="ARBA" id="ARBA00023134"/>
    </source>
</evidence>
<dbReference type="CDD" id="cd02503">
    <property type="entry name" value="MobA"/>
    <property type="match status" value="1"/>
</dbReference>
<organism evidence="11 12">
    <name type="scientific">Salipaludibacillus keqinensis</name>
    <dbReference type="NCBI Taxonomy" id="2045207"/>
    <lineage>
        <taxon>Bacteria</taxon>
        <taxon>Bacillati</taxon>
        <taxon>Bacillota</taxon>
        <taxon>Bacilli</taxon>
        <taxon>Bacillales</taxon>
        <taxon>Bacillaceae</taxon>
    </lineage>
</organism>
<dbReference type="GO" id="GO:0046872">
    <property type="term" value="F:metal ion binding"/>
    <property type="evidence" value="ECO:0007669"/>
    <property type="project" value="UniProtKB-KW"/>
</dbReference>
<keyword evidence="3 8" id="KW-0479">Metal-binding</keyword>
<comment type="similarity">
    <text evidence="8">Belongs to the MobA family.</text>
</comment>
<comment type="function">
    <text evidence="8">Transfers a GMP moiety from GTP to Mo-molybdopterin (Mo-MPT) cofactor (Moco or molybdenum cofactor) to form Mo-molybdopterin guanine dinucleotide (Mo-MGD) cofactor.</text>
</comment>
<dbReference type="GO" id="GO:0006777">
    <property type="term" value="P:Mo-molybdopterin cofactor biosynthetic process"/>
    <property type="evidence" value="ECO:0007669"/>
    <property type="project" value="UniProtKB-KW"/>
</dbReference>
<comment type="caution">
    <text evidence="11">The sequence shown here is derived from an EMBL/GenBank/DDBJ whole genome shotgun (WGS) entry which is preliminary data.</text>
</comment>
<dbReference type="Pfam" id="PF12804">
    <property type="entry name" value="NTP_transf_3"/>
    <property type="match status" value="1"/>
</dbReference>
<dbReference type="InterPro" id="IPR025877">
    <property type="entry name" value="MobA-like_NTP_Trfase"/>
</dbReference>
<sequence>MELTGILLAGGKSSRMGVNKALLMIEGQTNIERMKQKLETVTNKLVLVTNEPEVFRFLQVPMIKDKKTDQGPLAGIEAGLSVVNNAWNLVVACDLPFFDLRVIDILVNKTKTSPKAQAIIPIIYGRENPLYALYHQKALPVVENQLRQGKRRIRDVLANLHVENLTEKDLMEAGMTMDEIELAFFNMNRPEDYNWVVSRNSL</sequence>
<evidence type="ECO:0000256" key="9">
    <source>
        <dbReference type="SAM" id="Coils"/>
    </source>
</evidence>
<dbReference type="PANTHER" id="PTHR19136">
    <property type="entry name" value="MOLYBDENUM COFACTOR GUANYLYLTRANSFERASE"/>
    <property type="match status" value="1"/>
</dbReference>
<comment type="cofactor">
    <cofactor evidence="8">
        <name>Mg(2+)</name>
        <dbReference type="ChEBI" id="CHEBI:18420"/>
    </cofactor>
</comment>
<evidence type="ECO:0000313" key="11">
    <source>
        <dbReference type="EMBL" id="PYZ93835.1"/>
    </source>
</evidence>
<dbReference type="RefSeq" id="WP_110609867.1">
    <property type="nucleotide sequence ID" value="NZ_PDOD01000002.1"/>
</dbReference>
<evidence type="ECO:0000256" key="1">
    <source>
        <dbReference type="ARBA" id="ARBA00022490"/>
    </source>
</evidence>
<feature type="domain" description="MobA-like NTP transferase" evidence="10">
    <location>
        <begin position="5"/>
        <end position="160"/>
    </location>
</feature>
<dbReference type="SUPFAM" id="SSF53448">
    <property type="entry name" value="Nucleotide-diphospho-sugar transferases"/>
    <property type="match status" value="1"/>
</dbReference>
<comment type="caution">
    <text evidence="8">Lacks conserved residue(s) required for the propagation of feature annotation.</text>
</comment>
<proteinExistence type="inferred from homology"/>
<feature type="binding site" evidence="8">
    <location>
        <begin position="8"/>
        <end position="10"/>
    </location>
    <ligand>
        <name>GTP</name>
        <dbReference type="ChEBI" id="CHEBI:37565"/>
    </ligand>
</feature>
<comment type="domain">
    <text evidence="8">The N-terminal domain determines nucleotide recognition and specific binding, while the C-terminal domain determines the specific binding to the target protein.</text>
</comment>
<comment type="subcellular location">
    <subcellularLocation>
        <location evidence="8">Cytoplasm</location>
    </subcellularLocation>
</comment>
<comment type="catalytic activity">
    <reaction evidence="8">
        <text>Mo-molybdopterin + GTP + H(+) = Mo-molybdopterin guanine dinucleotide + diphosphate</text>
        <dbReference type="Rhea" id="RHEA:34243"/>
        <dbReference type="ChEBI" id="CHEBI:15378"/>
        <dbReference type="ChEBI" id="CHEBI:33019"/>
        <dbReference type="ChEBI" id="CHEBI:37565"/>
        <dbReference type="ChEBI" id="CHEBI:71302"/>
        <dbReference type="ChEBI" id="CHEBI:71310"/>
        <dbReference type="EC" id="2.7.7.77"/>
    </reaction>
</comment>